<dbReference type="InterPro" id="IPR053211">
    <property type="entry name" value="DNA_repair-toleration"/>
</dbReference>
<dbReference type="PROSITE" id="PS51450">
    <property type="entry name" value="LRR"/>
    <property type="match status" value="1"/>
</dbReference>
<organism evidence="2 3">
    <name type="scientific">Dipteronia dyeriana</name>
    <dbReference type="NCBI Taxonomy" id="168575"/>
    <lineage>
        <taxon>Eukaryota</taxon>
        <taxon>Viridiplantae</taxon>
        <taxon>Streptophyta</taxon>
        <taxon>Embryophyta</taxon>
        <taxon>Tracheophyta</taxon>
        <taxon>Spermatophyta</taxon>
        <taxon>Magnoliopsida</taxon>
        <taxon>eudicotyledons</taxon>
        <taxon>Gunneridae</taxon>
        <taxon>Pentapetalae</taxon>
        <taxon>rosids</taxon>
        <taxon>malvids</taxon>
        <taxon>Sapindales</taxon>
        <taxon>Sapindaceae</taxon>
        <taxon>Hippocastanoideae</taxon>
        <taxon>Acereae</taxon>
        <taxon>Dipteronia</taxon>
    </lineage>
</organism>
<dbReference type="InterPro" id="IPR001611">
    <property type="entry name" value="Leu-rich_rpt"/>
</dbReference>
<dbReference type="Pfam" id="PF00560">
    <property type="entry name" value="LRR_1"/>
    <property type="match status" value="2"/>
</dbReference>
<comment type="caution">
    <text evidence="2">The sequence shown here is derived from an EMBL/GenBank/DDBJ whole genome shotgun (WGS) entry which is preliminary data.</text>
</comment>
<reference evidence="2" key="1">
    <citation type="journal article" date="2023" name="Plant J.">
        <title>Genome sequences and population genomics provide insights into the demographic history, inbreeding, and mutation load of two 'living fossil' tree species of Dipteronia.</title>
        <authorList>
            <person name="Feng Y."/>
            <person name="Comes H.P."/>
            <person name="Chen J."/>
            <person name="Zhu S."/>
            <person name="Lu R."/>
            <person name="Zhang X."/>
            <person name="Li P."/>
            <person name="Qiu J."/>
            <person name="Olsen K.M."/>
            <person name="Qiu Y."/>
        </authorList>
    </citation>
    <scope>NUCLEOTIDE SEQUENCE</scope>
    <source>
        <strain evidence="2">KIB01</strain>
    </source>
</reference>
<evidence type="ECO:0000313" key="3">
    <source>
        <dbReference type="Proteomes" id="UP001280121"/>
    </source>
</evidence>
<keyword evidence="1" id="KW-0732">Signal</keyword>
<dbReference type="SUPFAM" id="SSF52058">
    <property type="entry name" value="L domain-like"/>
    <property type="match status" value="1"/>
</dbReference>
<evidence type="ECO:0008006" key="4">
    <source>
        <dbReference type="Google" id="ProtNLM"/>
    </source>
</evidence>
<accession>A0AAD9WKT5</accession>
<dbReference type="PANTHER" id="PTHR48060">
    <property type="entry name" value="DNA DAMAGE-REPAIR/TOLERATION PROTEIN DRT100"/>
    <property type="match status" value="1"/>
</dbReference>
<name>A0AAD9WKT5_9ROSI</name>
<gene>
    <name evidence="2" type="ORF">Ddye_028694</name>
</gene>
<dbReference type="AlphaFoldDB" id="A0AAD9WKT5"/>
<dbReference type="Proteomes" id="UP001280121">
    <property type="component" value="Unassembled WGS sequence"/>
</dbReference>
<proteinExistence type="predicted"/>
<sequence length="270" mass="30571">MTIWSDEDKVITIWGASMEIDRSPWILHRKISIERDQSITVDGLDKLSRLSNLELLDLGVNMFNNDILPSLGLHFRLQNLYLLDNEIDKVVFPKGPGARSSLQTLYLDSNKLNKIIDFQDNLEYLDLRGNKLNSSMLSSIGALSSLKTLYLNDKGLRGIVDIAGFYSLSNLEFLDMSNNEIDKFIFPKDGTSLKGLTELYLVNISIRDGSSLLRSLGSFSSLKKLDLRFNNFSETTTTANLPYLRNLTSLYMDDTNLGINFLQIFKFLGC</sequence>
<evidence type="ECO:0000256" key="1">
    <source>
        <dbReference type="ARBA" id="ARBA00022729"/>
    </source>
</evidence>
<dbReference type="InterPro" id="IPR032675">
    <property type="entry name" value="LRR_dom_sf"/>
</dbReference>
<dbReference type="Gene3D" id="3.80.10.10">
    <property type="entry name" value="Ribonuclease Inhibitor"/>
    <property type="match status" value="2"/>
</dbReference>
<dbReference type="EMBL" id="JANJYI010000009">
    <property type="protein sequence ID" value="KAK2633902.1"/>
    <property type="molecule type" value="Genomic_DNA"/>
</dbReference>
<evidence type="ECO:0000313" key="2">
    <source>
        <dbReference type="EMBL" id="KAK2633902.1"/>
    </source>
</evidence>
<keyword evidence="3" id="KW-1185">Reference proteome</keyword>
<dbReference type="PANTHER" id="PTHR48060:SF17">
    <property type="entry name" value="LRR RECEPTOR-LIKE SERINE_THREONINE-PROTEIN KINASE IRK-RELATED"/>
    <property type="match status" value="1"/>
</dbReference>
<protein>
    <recommendedName>
        <fullName evidence="4">Chaoptin</fullName>
    </recommendedName>
</protein>
<dbReference type="PRINTS" id="PR00019">
    <property type="entry name" value="LEURICHRPT"/>
</dbReference>